<evidence type="ECO:0000313" key="13">
    <source>
        <dbReference type="Proteomes" id="UP000255389"/>
    </source>
</evidence>
<accession>A0A0N9Y5F6</accession>
<name>A0A0N9Y5F6_MYCFO</name>
<keyword evidence="4" id="KW-1003">Cell membrane</keyword>
<keyword evidence="5 8" id="KW-0812">Transmembrane</keyword>
<gene>
    <name evidence="11" type="ORF">NCTC1542_05792</name>
    <name evidence="10" type="ORF">R4485_33115</name>
    <name evidence="9" type="ORF">XA26_08710</name>
</gene>
<evidence type="ECO:0000313" key="11">
    <source>
        <dbReference type="EMBL" id="SUA04294.1"/>
    </source>
</evidence>
<evidence type="ECO:0000256" key="8">
    <source>
        <dbReference type="SAM" id="Phobius"/>
    </source>
</evidence>
<feature type="transmembrane region" description="Helical" evidence="8">
    <location>
        <begin position="36"/>
        <end position="53"/>
    </location>
</feature>
<comment type="similarity">
    <text evidence="2">Belongs to the CPA3 antiporters (TC 2.A.63) subunit F family.</text>
</comment>
<evidence type="ECO:0000313" key="9">
    <source>
        <dbReference type="EMBL" id="ALI24731.1"/>
    </source>
</evidence>
<evidence type="ECO:0000256" key="7">
    <source>
        <dbReference type="ARBA" id="ARBA00023136"/>
    </source>
</evidence>
<dbReference type="GO" id="GO:0015385">
    <property type="term" value="F:sodium:proton antiporter activity"/>
    <property type="evidence" value="ECO:0007669"/>
    <property type="project" value="TreeGrafter"/>
</dbReference>
<dbReference type="EMBL" id="UGQY01000004">
    <property type="protein sequence ID" value="SUA04294.1"/>
    <property type="molecule type" value="Genomic_DNA"/>
</dbReference>
<sequence length="99" mass="10655">MTVVWIIAAAMLTAAAAITMFRVLAGPSTLDRLVSLDTLIAVTMCGIGTWAAFSLDTTVTYSLTALALISFVGSVSVARFRVPDTDDPRPRLRPRRGQR</sequence>
<evidence type="ECO:0000313" key="10">
    <source>
        <dbReference type="EMBL" id="MDV7295006.1"/>
    </source>
</evidence>
<dbReference type="RefSeq" id="WP_004571480.1">
    <property type="nucleotide sequence ID" value="NZ_CP011269.1"/>
</dbReference>
<organism evidence="9 12">
    <name type="scientific">Mycolicibacterium fortuitum</name>
    <name type="common">Mycobacterium fortuitum</name>
    <dbReference type="NCBI Taxonomy" id="1766"/>
    <lineage>
        <taxon>Bacteria</taxon>
        <taxon>Bacillati</taxon>
        <taxon>Actinomycetota</taxon>
        <taxon>Actinomycetes</taxon>
        <taxon>Mycobacteriales</taxon>
        <taxon>Mycobacteriaceae</taxon>
        <taxon>Mycolicibacterium</taxon>
    </lineage>
</organism>
<evidence type="ECO:0000256" key="2">
    <source>
        <dbReference type="ARBA" id="ARBA00009212"/>
    </source>
</evidence>
<reference evidence="10" key="3">
    <citation type="submission" date="2023-10" db="EMBL/GenBank/DDBJ databases">
        <title>Mycolicibacterium fortuitum clinical isolates causing pulmonary infections in humans.</title>
        <authorList>
            <person name="Mejia-Ponce P.M."/>
            <person name="Zenteno-Cuevas R."/>
            <person name="Licona-Cassani C."/>
        </authorList>
    </citation>
    <scope>NUCLEOTIDE SEQUENCE</scope>
    <source>
        <strain evidence="10">M8</strain>
    </source>
</reference>
<evidence type="ECO:0000313" key="12">
    <source>
        <dbReference type="Proteomes" id="UP000057134"/>
    </source>
</evidence>
<evidence type="ECO:0000256" key="6">
    <source>
        <dbReference type="ARBA" id="ARBA00022989"/>
    </source>
</evidence>
<dbReference type="PANTHER" id="PTHR34702:SF1">
    <property type="entry name" value="NA(+)_H(+) ANTIPORTER SUBUNIT F"/>
    <property type="match status" value="1"/>
</dbReference>
<proteinExistence type="inferred from homology"/>
<dbReference type="AlphaFoldDB" id="A0A0N9Y5F6"/>
<evidence type="ECO:0000256" key="5">
    <source>
        <dbReference type="ARBA" id="ARBA00022692"/>
    </source>
</evidence>
<dbReference type="STRING" id="1766.XA26_08710"/>
<keyword evidence="7 8" id="KW-0472">Membrane</keyword>
<evidence type="ECO:0000256" key="3">
    <source>
        <dbReference type="ARBA" id="ARBA00022448"/>
    </source>
</evidence>
<feature type="transmembrane region" description="Helical" evidence="8">
    <location>
        <begin position="6"/>
        <end position="24"/>
    </location>
</feature>
<dbReference type="Proteomes" id="UP000255389">
    <property type="component" value="Unassembled WGS sequence"/>
</dbReference>
<keyword evidence="6 8" id="KW-1133">Transmembrane helix</keyword>
<dbReference type="Pfam" id="PF04066">
    <property type="entry name" value="MrpF_PhaF"/>
    <property type="match status" value="1"/>
</dbReference>
<keyword evidence="12" id="KW-1185">Reference proteome</keyword>
<evidence type="ECO:0000256" key="1">
    <source>
        <dbReference type="ARBA" id="ARBA00004651"/>
    </source>
</evidence>
<evidence type="ECO:0000256" key="4">
    <source>
        <dbReference type="ARBA" id="ARBA00022475"/>
    </source>
</evidence>
<dbReference type="InterPro" id="IPR007208">
    <property type="entry name" value="MrpF/PhaF-like"/>
</dbReference>
<reference evidence="9 12" key="1">
    <citation type="journal article" date="2015" name="MBio">
        <title>Enzymatic Degradation of Phenazines Can Generate Energy and Protect Sensitive Organisms from Toxicity.</title>
        <authorList>
            <person name="Costa K.C."/>
            <person name="Bergkessel M."/>
            <person name="Saunders S."/>
            <person name="Korlach J."/>
            <person name="Newman D.K."/>
        </authorList>
    </citation>
    <scope>NUCLEOTIDE SEQUENCE [LARGE SCALE GENOMIC DNA]</scope>
    <source>
        <strain evidence="9 12">CT6</strain>
    </source>
</reference>
<dbReference type="EMBL" id="CP011269">
    <property type="protein sequence ID" value="ALI24731.1"/>
    <property type="molecule type" value="Genomic_DNA"/>
</dbReference>
<feature type="transmembrane region" description="Helical" evidence="8">
    <location>
        <begin position="59"/>
        <end position="82"/>
    </location>
</feature>
<dbReference type="Proteomes" id="UP001186041">
    <property type="component" value="Unassembled WGS sequence"/>
</dbReference>
<protein>
    <submittedName>
        <fullName evidence="10">Monovalent cation/H+ antiporter complex subunit F</fullName>
    </submittedName>
    <submittedName>
        <fullName evidence="11">Multisubunit Na+/H+ antiporter subunit MnhF</fullName>
    </submittedName>
    <submittedName>
        <fullName evidence="9">Na(+) H(+) antiporter subunit F</fullName>
    </submittedName>
</protein>
<dbReference type="PANTHER" id="PTHR34702">
    <property type="entry name" value="NA(+)/H(+) ANTIPORTER SUBUNIT F1"/>
    <property type="match status" value="1"/>
</dbReference>
<dbReference type="KEGG" id="mft:XA26_08710"/>
<dbReference type="Proteomes" id="UP000057134">
    <property type="component" value="Chromosome"/>
</dbReference>
<keyword evidence="3" id="KW-0813">Transport</keyword>
<comment type="subcellular location">
    <subcellularLocation>
        <location evidence="1">Cell membrane</location>
        <topology evidence="1">Multi-pass membrane protein</topology>
    </subcellularLocation>
</comment>
<dbReference type="PATRIC" id="fig|1766.6.peg.861"/>
<dbReference type="GO" id="GO:0005886">
    <property type="term" value="C:plasma membrane"/>
    <property type="evidence" value="ECO:0007669"/>
    <property type="project" value="UniProtKB-SubCell"/>
</dbReference>
<dbReference type="NCBIfam" id="NF005930">
    <property type="entry name" value="PRK07948.1"/>
    <property type="match status" value="1"/>
</dbReference>
<reference evidence="11 13" key="2">
    <citation type="submission" date="2018-06" db="EMBL/GenBank/DDBJ databases">
        <authorList>
            <consortium name="Pathogen Informatics"/>
            <person name="Doyle S."/>
        </authorList>
    </citation>
    <scope>NUCLEOTIDE SEQUENCE [LARGE SCALE GENOMIC DNA]</scope>
    <source>
        <strain evidence="11 13">NCTC1542</strain>
    </source>
</reference>
<dbReference type="EMBL" id="JAWLVV010000053">
    <property type="protein sequence ID" value="MDV7295006.1"/>
    <property type="molecule type" value="Genomic_DNA"/>
</dbReference>
<dbReference type="GeneID" id="93411380"/>